<proteinExistence type="predicted"/>
<reference evidence="1 2" key="1">
    <citation type="submission" date="2014-11" db="EMBL/GenBank/DDBJ databases">
        <title>Draft Genome Sequence of Brevibacterium linens AE038-8.</title>
        <authorList>
            <person name="Maizel D."/>
            <person name="Utturkar S.M."/>
            <person name="Brown S.D."/>
            <person name="Ferrero M."/>
            <person name="Rosen B.P."/>
        </authorList>
    </citation>
    <scope>NUCLEOTIDE SEQUENCE [LARGE SCALE GENOMIC DNA]</scope>
    <source>
        <strain evidence="1 2">AE038-8</strain>
    </source>
</reference>
<name>A0A0B8ZYE0_BRELN</name>
<protein>
    <submittedName>
        <fullName evidence="1">Uncharacterized protein</fullName>
    </submittedName>
</protein>
<dbReference type="Proteomes" id="UP000031488">
    <property type="component" value="Unassembled WGS sequence"/>
</dbReference>
<evidence type="ECO:0000313" key="2">
    <source>
        <dbReference type="Proteomes" id="UP000031488"/>
    </source>
</evidence>
<dbReference type="RefSeq" id="WP_052240203.1">
    <property type="nucleotide sequence ID" value="NZ_JBCLTJ010000014.1"/>
</dbReference>
<gene>
    <name evidence="1" type="ORF">AE0388_3378</name>
</gene>
<organism evidence="1 2">
    <name type="scientific">Brevibacterium linens</name>
    <dbReference type="NCBI Taxonomy" id="1703"/>
    <lineage>
        <taxon>Bacteria</taxon>
        <taxon>Bacillati</taxon>
        <taxon>Actinomycetota</taxon>
        <taxon>Actinomycetes</taxon>
        <taxon>Micrococcales</taxon>
        <taxon>Brevibacteriaceae</taxon>
        <taxon>Brevibacterium</taxon>
    </lineage>
</organism>
<dbReference type="InterPro" id="IPR036291">
    <property type="entry name" value="NAD(P)-bd_dom_sf"/>
</dbReference>
<dbReference type="PATRIC" id="fig|1703.6.peg.3338"/>
<comment type="caution">
    <text evidence="1">The sequence shown here is derived from an EMBL/GenBank/DDBJ whole genome shotgun (WGS) entry which is preliminary data.</text>
</comment>
<dbReference type="Gene3D" id="3.40.50.720">
    <property type="entry name" value="NAD(P)-binding Rossmann-like Domain"/>
    <property type="match status" value="1"/>
</dbReference>
<dbReference type="OrthoDB" id="9771302at2"/>
<dbReference type="SUPFAM" id="SSF51735">
    <property type="entry name" value="NAD(P)-binding Rossmann-fold domains"/>
    <property type="match status" value="1"/>
</dbReference>
<accession>A0A0B8ZYE0</accession>
<evidence type="ECO:0000313" key="1">
    <source>
        <dbReference type="EMBL" id="KHS51306.1"/>
    </source>
</evidence>
<dbReference type="EMBL" id="JTJZ01000022">
    <property type="protein sequence ID" value="KHS51306.1"/>
    <property type="molecule type" value="Genomic_DNA"/>
</dbReference>
<dbReference type="AlphaFoldDB" id="A0A0B8ZYE0"/>
<sequence>MQITVYGATGTFGRQLVPQLRERGHLVIAAHRGSGVDTVTGQGVAEAAEGSDVLVDCVNQLTMNADKAIDFFSRSSRSIVEAAAKRPGTSVAVLSIAFRPETAESRLLGYYQGKAMQERVYRRLIPDEQLLMFRSAQWFELVDTMTIKAGPLRFVPKMRVQALAVTEAARMMAEAIDARERGTIEVAGPEISDFSEIARRLAAARAGKTGTKPPKVVGVPLPGPMARDGLIPPSPRMSDVTVDEWLQTV</sequence>
<keyword evidence="2" id="KW-1185">Reference proteome</keyword>